<dbReference type="GO" id="GO:0016787">
    <property type="term" value="F:hydrolase activity"/>
    <property type="evidence" value="ECO:0007669"/>
    <property type="project" value="UniProtKB-KW"/>
</dbReference>
<keyword evidence="1" id="KW-0378">Hydrolase</keyword>
<dbReference type="SMART" id="SM00490">
    <property type="entry name" value="HELICc"/>
    <property type="match status" value="1"/>
</dbReference>
<evidence type="ECO:0000259" key="2">
    <source>
        <dbReference type="PROSITE" id="PS51192"/>
    </source>
</evidence>
<evidence type="ECO:0000256" key="1">
    <source>
        <dbReference type="ARBA" id="ARBA00022801"/>
    </source>
</evidence>
<dbReference type="AlphaFoldDB" id="A0A7W9PAY5"/>
<keyword evidence="4" id="KW-0067">ATP-binding</keyword>
<keyword evidence="5" id="KW-1185">Reference proteome</keyword>
<dbReference type="Proteomes" id="UP000540412">
    <property type="component" value="Unassembled WGS sequence"/>
</dbReference>
<dbReference type="GO" id="GO:0005524">
    <property type="term" value="F:ATP binding"/>
    <property type="evidence" value="ECO:0007669"/>
    <property type="project" value="InterPro"/>
</dbReference>
<dbReference type="SMART" id="SM00487">
    <property type="entry name" value="DEXDc"/>
    <property type="match status" value="1"/>
</dbReference>
<keyword evidence="4" id="KW-0547">Nucleotide-binding</keyword>
<comment type="caution">
    <text evidence="4">The sequence shown here is derived from an EMBL/GenBank/DDBJ whole genome shotgun (WGS) entry which is preliminary data.</text>
</comment>
<organism evidence="4 5">
    <name type="scientific">Nocardia transvalensis</name>
    <dbReference type="NCBI Taxonomy" id="37333"/>
    <lineage>
        <taxon>Bacteria</taxon>
        <taxon>Bacillati</taxon>
        <taxon>Actinomycetota</taxon>
        <taxon>Actinomycetes</taxon>
        <taxon>Mycobacteriales</taxon>
        <taxon>Nocardiaceae</taxon>
        <taxon>Nocardia</taxon>
    </lineage>
</organism>
<evidence type="ECO:0000259" key="3">
    <source>
        <dbReference type="PROSITE" id="PS51194"/>
    </source>
</evidence>
<dbReference type="Pfam" id="PF00176">
    <property type="entry name" value="SNF2-rel_dom"/>
    <property type="match status" value="1"/>
</dbReference>
<dbReference type="GO" id="GO:0004386">
    <property type="term" value="F:helicase activity"/>
    <property type="evidence" value="ECO:0007669"/>
    <property type="project" value="UniProtKB-KW"/>
</dbReference>
<keyword evidence="4" id="KW-0347">Helicase</keyword>
<dbReference type="SUPFAM" id="SSF52540">
    <property type="entry name" value="P-loop containing nucleoside triphosphate hydrolases"/>
    <property type="match status" value="2"/>
</dbReference>
<accession>A0A7W9PAY5</accession>
<dbReference type="PANTHER" id="PTHR10799">
    <property type="entry name" value="SNF2/RAD54 HELICASE FAMILY"/>
    <property type="match status" value="1"/>
</dbReference>
<evidence type="ECO:0000313" key="5">
    <source>
        <dbReference type="Proteomes" id="UP000540412"/>
    </source>
</evidence>
<protein>
    <submittedName>
        <fullName evidence="4">Superfamily II DNA or RNA helicase</fullName>
    </submittedName>
</protein>
<dbReference type="InterPro" id="IPR000330">
    <property type="entry name" value="SNF2_N"/>
</dbReference>
<feature type="domain" description="Helicase ATP-binding" evidence="2">
    <location>
        <begin position="293"/>
        <end position="452"/>
    </location>
</feature>
<dbReference type="PROSITE" id="PS51192">
    <property type="entry name" value="HELICASE_ATP_BIND_1"/>
    <property type="match status" value="1"/>
</dbReference>
<proteinExistence type="predicted"/>
<feature type="domain" description="Helicase C-terminal" evidence="3">
    <location>
        <begin position="536"/>
        <end position="685"/>
    </location>
</feature>
<dbReference type="InterPro" id="IPR049730">
    <property type="entry name" value="SNF2/RAD54-like_C"/>
</dbReference>
<dbReference type="Gene3D" id="3.40.50.300">
    <property type="entry name" value="P-loop containing nucleotide triphosphate hydrolases"/>
    <property type="match status" value="1"/>
</dbReference>
<dbReference type="CDD" id="cd18793">
    <property type="entry name" value="SF2_C_SNF"/>
    <property type="match status" value="1"/>
</dbReference>
<sequence>MSTARSVIHDVEVLIERAAAVLRAPEALRTAIRHQLAILVNDDVIAQLRRCDLDKLRPFLTSGVRLGALSKAGYRTVADVLVANPLHLTQITGVGPRTAEETSRAARQYESQIRAATTVRIDPQRRTPGQTRLLALLAATRHADSAFASLREPLTAVRNWALPLIAAAQPAAMGKWRRLFVGRDKRDAAVPAVAQLRALLADPRTESLRQAIHSAERDSNSATYDSEQLWRDYLADAASANSLLSTLGGAGESDDIDAAHGFIEPELRQEISAVPLDTSQLKATLRKYQLFGTQYAIHQQRTIIGDEMGLGKTVQALAVFTHMAAKGQRRFMVVCPASVQINWLKEIRRHTQLAAHSLHGRERESNGQRWLRDGGVAVTTFSTLGSLNCLQDIEIAMLVLDEAHYVKNPDTQRSQHVKRVSGQSQRLLFLTGTPMENRVEEFRNLVGYLDPALAAKIDPSDAPAGARHFRRAVAPVYLRRNQEDVLTELPEKIEVEEWVQLSSADENNYRAAVSARNIMRMRRAAFEAADSAKLERLTQIVDEAFEEGRKVIIFSYFLDVLATIRSSLGTATVGPLTGSVAPSDRQIMIDDFTARHGPAALLSQIDAGGVGLNIQAASVVIIAEPQWKPSSEDQAVARAHRMGQTRKVQVYRLLAKGSVDERIREILEHKQLLFDEFARKSDAKNADPLAVDGEYHRPAVLDDESVPRDQRVILAERHRLGLS</sequence>
<dbReference type="InterPro" id="IPR038718">
    <property type="entry name" value="SNF2-like_sf"/>
</dbReference>
<dbReference type="Pfam" id="PF00271">
    <property type="entry name" value="Helicase_C"/>
    <property type="match status" value="1"/>
</dbReference>
<dbReference type="Gene3D" id="1.10.150.20">
    <property type="entry name" value="5' to 3' exonuclease, C-terminal subdomain"/>
    <property type="match status" value="1"/>
</dbReference>
<evidence type="ECO:0000313" key="4">
    <source>
        <dbReference type="EMBL" id="MBB5912610.1"/>
    </source>
</evidence>
<name>A0A7W9PAY5_9NOCA</name>
<reference evidence="4 5" key="1">
    <citation type="submission" date="2020-08" db="EMBL/GenBank/DDBJ databases">
        <title>Sequencing the genomes of 1000 actinobacteria strains.</title>
        <authorList>
            <person name="Klenk H.-P."/>
        </authorList>
    </citation>
    <scope>NUCLEOTIDE SEQUENCE [LARGE SCALE GENOMIC DNA]</scope>
    <source>
        <strain evidence="4 5">DSM 43582</strain>
    </source>
</reference>
<dbReference type="InterPro" id="IPR027417">
    <property type="entry name" value="P-loop_NTPase"/>
</dbReference>
<dbReference type="EMBL" id="JACHIT010000001">
    <property type="protein sequence ID" value="MBB5912610.1"/>
    <property type="molecule type" value="Genomic_DNA"/>
</dbReference>
<dbReference type="Gene3D" id="3.40.50.10810">
    <property type="entry name" value="Tandem AAA-ATPase domain"/>
    <property type="match status" value="1"/>
</dbReference>
<dbReference type="RefSeq" id="WP_218003559.1">
    <property type="nucleotide sequence ID" value="NZ_JACHIT010000001.1"/>
</dbReference>
<dbReference type="PROSITE" id="PS51194">
    <property type="entry name" value="HELICASE_CTER"/>
    <property type="match status" value="1"/>
</dbReference>
<dbReference type="InterPro" id="IPR014001">
    <property type="entry name" value="Helicase_ATP-bd"/>
</dbReference>
<dbReference type="InterPro" id="IPR001650">
    <property type="entry name" value="Helicase_C-like"/>
</dbReference>
<dbReference type="CDD" id="cd17919">
    <property type="entry name" value="DEXHc_Snf"/>
    <property type="match status" value="1"/>
</dbReference>
<gene>
    <name evidence="4" type="ORF">BJY24_001477</name>
</gene>